<dbReference type="EMBL" id="LT598455">
    <property type="protein sequence ID" value="SCU87213.1"/>
    <property type="molecule type" value="Genomic_DNA"/>
</dbReference>
<evidence type="ECO:0000313" key="2">
    <source>
        <dbReference type="Proteomes" id="UP000190274"/>
    </source>
</evidence>
<reference evidence="2" key="1">
    <citation type="submission" date="2016-03" db="EMBL/GenBank/DDBJ databases">
        <authorList>
            <person name="Devillers H."/>
        </authorList>
    </citation>
    <scope>NUCLEOTIDE SEQUENCE [LARGE SCALE GENOMIC DNA]</scope>
</reference>
<dbReference type="OrthoDB" id="4039633at2759"/>
<organism evidence="1 2">
    <name type="scientific">Lachancea dasiensis</name>
    <dbReference type="NCBI Taxonomy" id="1072105"/>
    <lineage>
        <taxon>Eukaryota</taxon>
        <taxon>Fungi</taxon>
        <taxon>Dikarya</taxon>
        <taxon>Ascomycota</taxon>
        <taxon>Saccharomycotina</taxon>
        <taxon>Saccharomycetes</taxon>
        <taxon>Saccharomycetales</taxon>
        <taxon>Saccharomycetaceae</taxon>
        <taxon>Lachancea</taxon>
    </lineage>
</organism>
<accession>A0A1G4JB29</accession>
<evidence type="ECO:0000313" key="1">
    <source>
        <dbReference type="EMBL" id="SCU87213.1"/>
    </source>
</evidence>
<proteinExistence type="predicted"/>
<gene>
    <name evidence="1" type="ORF">LADA_0E02674G</name>
</gene>
<keyword evidence="2" id="KW-1185">Reference proteome</keyword>
<name>A0A1G4JB29_9SACH</name>
<sequence length="68" mass="7833">MSDGKCPQCGQDLRKCLIQQNYSLVMCTNLNCSYPFNERDALSNTVYTKDAEILEAAKKRLRQEEQNN</sequence>
<protein>
    <submittedName>
        <fullName evidence="1">LADA_0E02674g1_1</fullName>
    </submittedName>
</protein>
<dbReference type="AlphaFoldDB" id="A0A1G4JB29"/>
<dbReference type="Proteomes" id="UP000190274">
    <property type="component" value="Chromosome E"/>
</dbReference>